<keyword evidence="10" id="KW-0521">NADP</keyword>
<dbReference type="SUPFAM" id="SSF63829">
    <property type="entry name" value="Calcium-dependent phosphotriesterase"/>
    <property type="match status" value="1"/>
</dbReference>
<evidence type="ECO:0000256" key="3">
    <source>
        <dbReference type="ARBA" id="ARBA00022679"/>
    </source>
</evidence>
<keyword evidence="13" id="KW-1185">Reference proteome</keyword>
<dbReference type="EC" id="2.4.2.31" evidence="10"/>
<dbReference type="AlphaFoldDB" id="A0A815Q2A3"/>
<dbReference type="InterPro" id="IPR000768">
    <property type="entry name" value="ART"/>
</dbReference>
<evidence type="ECO:0000256" key="1">
    <source>
        <dbReference type="ARBA" id="ARBA00009558"/>
    </source>
</evidence>
<dbReference type="PANTHER" id="PTHR10680:SF28">
    <property type="entry name" value="SMP-30_GLUCONOLACTONASE_LRE-LIKE REGION DOMAIN-CONTAINING PROTEIN"/>
    <property type="match status" value="1"/>
</dbReference>
<evidence type="ECO:0000256" key="8">
    <source>
        <dbReference type="ARBA" id="ARBA00047597"/>
    </source>
</evidence>
<evidence type="ECO:0000313" key="13">
    <source>
        <dbReference type="Proteomes" id="UP000663832"/>
    </source>
</evidence>
<comment type="catalytic activity">
    <reaction evidence="8 10">
        <text>L-arginyl-[protein] + NAD(+) = N(omega)-(ADP-D-ribosyl)-L-arginyl-[protein] + nicotinamide + H(+)</text>
        <dbReference type="Rhea" id="RHEA:19149"/>
        <dbReference type="Rhea" id="RHEA-COMP:10532"/>
        <dbReference type="Rhea" id="RHEA-COMP:15087"/>
        <dbReference type="ChEBI" id="CHEBI:15378"/>
        <dbReference type="ChEBI" id="CHEBI:17154"/>
        <dbReference type="ChEBI" id="CHEBI:29965"/>
        <dbReference type="ChEBI" id="CHEBI:57540"/>
        <dbReference type="ChEBI" id="CHEBI:142554"/>
        <dbReference type="EC" id="2.4.2.31"/>
    </reaction>
</comment>
<keyword evidence="5" id="KW-0732">Signal</keyword>
<dbReference type="EMBL" id="CAJNOM010000473">
    <property type="protein sequence ID" value="CAF1457623.1"/>
    <property type="molecule type" value="Genomic_DNA"/>
</dbReference>
<evidence type="ECO:0000256" key="10">
    <source>
        <dbReference type="RuleBase" id="RU361228"/>
    </source>
</evidence>
<dbReference type="Proteomes" id="UP000663832">
    <property type="component" value="Unassembled WGS sequence"/>
</dbReference>
<accession>A0A815Q2A3</accession>
<dbReference type="Pfam" id="PF01436">
    <property type="entry name" value="NHL"/>
    <property type="match status" value="3"/>
</dbReference>
<dbReference type="PROSITE" id="PS51125">
    <property type="entry name" value="NHL"/>
    <property type="match status" value="2"/>
</dbReference>
<keyword evidence="7" id="KW-0325">Glycoprotein</keyword>
<keyword evidence="4" id="KW-0548">Nucleotidyltransferase</keyword>
<dbReference type="Pfam" id="PF01129">
    <property type="entry name" value="ART"/>
    <property type="match status" value="1"/>
</dbReference>
<keyword evidence="2 10" id="KW-0328">Glycosyltransferase</keyword>
<evidence type="ECO:0000256" key="4">
    <source>
        <dbReference type="ARBA" id="ARBA00022695"/>
    </source>
</evidence>
<dbReference type="InterPro" id="IPR001258">
    <property type="entry name" value="NHL_repeat"/>
</dbReference>
<feature type="coiled-coil region" evidence="11">
    <location>
        <begin position="678"/>
        <end position="712"/>
    </location>
</feature>
<evidence type="ECO:0000256" key="6">
    <source>
        <dbReference type="ARBA" id="ARBA00022737"/>
    </source>
</evidence>
<gene>
    <name evidence="12" type="ORF">QVE165_LOCUS40713</name>
</gene>
<sequence>MNRFSDIDCSFKKLTPVYGFRSEKLVTIEKALESIQSQIANLPYYIQIAKNHCHYPSEHGLTRDESASIYIYTMEWGEQSLYRLLNQALRNENRQLLKVWFPYLKLFDTALNKLPTVKEVVWRGITADIGKDFTKNQIITWWSISSCSSSVNVIKGFLENKKNSTMFLIEALNGKKVSAYTEYESEDEIILRLGTEFRVKSNALDHPNGSYVVHLTEIDHENNHTSTLVSSINQMQLTTNQISSKAKLNKWKQDAITVAGANGEGRRLDQLSGPLGIFIDKNKNIFIADFNNHRIVKWEYNAYEGQIVAGGKGEGDRMNQLRCPTDVVVDQKNHSIIIADYGNKRVIQWMNQNQQILIDNIDCYGLAIDKHGFLYVCDCEKNEVRRWKMGEYHNEGIIVAGANGYGNQLDYPTFIFVDEEQSVYVTDWFNHRVMKWRKGAKEGIVVAGGNGEGRKLNQLSSPKEVIVDDLGQIYVADGGNDRVMRWCEGKEEGEIVVGENRRKNEEKQIGWLNACVAVERAVLIFKGVQFDKTKSKYIARRIILILPFCILGTLIHELTFRRLFEYETAPDTNVAMVNNKTQCFTCNQDKITYLCEGCLKNFCLMDLTKHRQILNEELHHIINDYDQFKQIFNEQKPNSDDLALINQINQWEINSIKKIQLKARDCREIVIKLSQTFLNEIEKKFTDLSEQIKQIREENEFNEINLNHFRNQLKKMTLEINNPPKTSIQYDSQLFINDISIISTKEPKFNKWKQNAITVAGGNEFGQKLNQFKCPYGIFIDEYKNIFIADYNNHRIVEWKCNEKEGQIIAGGNKQGSRMNQLNYPTNVIVDQQNHSIIIADQGNRRVIQWLNQNQQILINNIDCFGLAMDKHGFLYISDYKKNEVRRWKMGEYNNDGIVVAGGYGQGNKLNQLNSPGCIFVDEEQTVYVSDQNNDRVMKWGKDAKEGTIAAGGNGKGGNLNQLSYPRGVIVDDLGQIYVADMWNHRVIRWCEGKEEGEIVVGGNGKGFMANQLNNPFGLSFDNEGNLHIVDCGNARIQKFEIIL</sequence>
<dbReference type="GO" id="GO:0005576">
    <property type="term" value="C:extracellular region"/>
    <property type="evidence" value="ECO:0007669"/>
    <property type="project" value="TreeGrafter"/>
</dbReference>
<evidence type="ECO:0000313" key="12">
    <source>
        <dbReference type="EMBL" id="CAF1457623.1"/>
    </source>
</evidence>
<dbReference type="PROSITE" id="PS51996">
    <property type="entry name" value="TR_MART"/>
    <property type="match status" value="1"/>
</dbReference>
<protein>
    <recommendedName>
        <fullName evidence="10">NAD(P)(+)--arginine ADP-ribosyltransferase</fullName>
        <ecNumber evidence="10">2.4.2.31</ecNumber>
    </recommendedName>
    <alternativeName>
        <fullName evidence="10">Mono(ADP-ribosyl)transferase</fullName>
    </alternativeName>
</protein>
<evidence type="ECO:0000256" key="5">
    <source>
        <dbReference type="ARBA" id="ARBA00022729"/>
    </source>
</evidence>
<keyword evidence="11" id="KW-0175">Coiled coil</keyword>
<feature type="repeat" description="NHL" evidence="9">
    <location>
        <begin position="265"/>
        <end position="301"/>
    </location>
</feature>
<evidence type="ECO:0000256" key="9">
    <source>
        <dbReference type="PROSITE-ProRule" id="PRU00504"/>
    </source>
</evidence>
<dbReference type="Gene3D" id="2.120.10.30">
    <property type="entry name" value="TolB, C-terminal domain"/>
    <property type="match status" value="3"/>
</dbReference>
<dbReference type="GO" id="GO:0106274">
    <property type="term" value="F:NAD+-protein-arginine ADP-ribosyltransferase activity"/>
    <property type="evidence" value="ECO:0007669"/>
    <property type="project" value="UniProtKB-EC"/>
</dbReference>
<evidence type="ECO:0000256" key="7">
    <source>
        <dbReference type="ARBA" id="ARBA00023180"/>
    </source>
</evidence>
<dbReference type="InterPro" id="IPR011042">
    <property type="entry name" value="6-blade_b-propeller_TolB-like"/>
</dbReference>
<dbReference type="SUPFAM" id="SSF101898">
    <property type="entry name" value="NHL repeat"/>
    <property type="match status" value="1"/>
</dbReference>
<keyword evidence="10" id="KW-0520">NAD</keyword>
<dbReference type="PANTHER" id="PTHR10680">
    <property type="entry name" value="PEPTIDYL-GLYCINE ALPHA-AMIDATING MONOOXYGENASE"/>
    <property type="match status" value="1"/>
</dbReference>
<reference evidence="12" key="1">
    <citation type="submission" date="2021-02" db="EMBL/GenBank/DDBJ databases">
        <authorList>
            <person name="Nowell W R."/>
        </authorList>
    </citation>
    <scope>NUCLEOTIDE SEQUENCE</scope>
</reference>
<dbReference type="Gene3D" id="2.40.10.500">
    <property type="match status" value="1"/>
</dbReference>
<proteinExistence type="inferred from homology"/>
<feature type="repeat" description="NHL" evidence="9">
    <location>
        <begin position="956"/>
        <end position="987"/>
    </location>
</feature>
<dbReference type="CDD" id="cd05819">
    <property type="entry name" value="NHL"/>
    <property type="match status" value="2"/>
</dbReference>
<dbReference type="SUPFAM" id="SSF56399">
    <property type="entry name" value="ADP-ribosylation"/>
    <property type="match status" value="1"/>
</dbReference>
<evidence type="ECO:0000256" key="2">
    <source>
        <dbReference type="ARBA" id="ARBA00022676"/>
    </source>
</evidence>
<organism evidence="12 13">
    <name type="scientific">Adineta steineri</name>
    <dbReference type="NCBI Taxonomy" id="433720"/>
    <lineage>
        <taxon>Eukaryota</taxon>
        <taxon>Metazoa</taxon>
        <taxon>Spiralia</taxon>
        <taxon>Gnathifera</taxon>
        <taxon>Rotifera</taxon>
        <taxon>Eurotatoria</taxon>
        <taxon>Bdelloidea</taxon>
        <taxon>Adinetida</taxon>
        <taxon>Adinetidae</taxon>
        <taxon>Adineta</taxon>
    </lineage>
</organism>
<comment type="similarity">
    <text evidence="1 10">Belongs to the Arg-specific ADP-ribosyltransferase family.</text>
</comment>
<dbReference type="Gene3D" id="3.90.176.10">
    <property type="entry name" value="Toxin ADP-ribosyltransferase, Chain A, domain 1"/>
    <property type="match status" value="1"/>
</dbReference>
<keyword evidence="3 10" id="KW-0808">Transferase</keyword>
<comment type="caution">
    <text evidence="12">The sequence shown here is derived from an EMBL/GenBank/DDBJ whole genome shotgun (WGS) entry which is preliminary data.</text>
</comment>
<name>A0A815Q2A3_9BILA</name>
<dbReference type="GO" id="GO:0016779">
    <property type="term" value="F:nucleotidyltransferase activity"/>
    <property type="evidence" value="ECO:0007669"/>
    <property type="project" value="UniProtKB-KW"/>
</dbReference>
<keyword evidence="6" id="KW-0677">Repeat</keyword>
<evidence type="ECO:0000256" key="11">
    <source>
        <dbReference type="SAM" id="Coils"/>
    </source>
</evidence>